<name>A0ABP0U9A1_9BRYO</name>
<feature type="region of interest" description="Disordered" evidence="1">
    <location>
        <begin position="56"/>
        <end position="92"/>
    </location>
</feature>
<gene>
    <name evidence="2" type="ORF">CSSPTR1EN2_LOCUS11702</name>
</gene>
<protein>
    <recommendedName>
        <fullName evidence="4">Chlororespiratory reduction 41</fullName>
    </recommendedName>
</protein>
<evidence type="ECO:0000313" key="3">
    <source>
        <dbReference type="Proteomes" id="UP001497512"/>
    </source>
</evidence>
<evidence type="ECO:0000256" key="1">
    <source>
        <dbReference type="SAM" id="MobiDB-lite"/>
    </source>
</evidence>
<feature type="compositionally biased region" description="Basic residues" evidence="1">
    <location>
        <begin position="83"/>
        <end position="92"/>
    </location>
</feature>
<dbReference type="InterPro" id="IPR053351">
    <property type="entry name" value="Chloroplast_NDH_Assembly"/>
</dbReference>
<feature type="region of interest" description="Disordered" evidence="1">
    <location>
        <begin position="125"/>
        <end position="163"/>
    </location>
</feature>
<dbReference type="PANTHER" id="PTHR36719:SF1">
    <property type="entry name" value="PROTEIN CHLORORESPIRATORY REDUCTION 41, CHLOROPLASTIC"/>
    <property type="match status" value="1"/>
</dbReference>
<accession>A0ABP0U9A1</accession>
<proteinExistence type="predicted"/>
<evidence type="ECO:0000313" key="2">
    <source>
        <dbReference type="EMBL" id="CAK9213369.1"/>
    </source>
</evidence>
<dbReference type="Proteomes" id="UP001497512">
    <property type="component" value="Chromosome 19"/>
</dbReference>
<dbReference type="PANTHER" id="PTHR36719">
    <property type="entry name" value="OS01G0676200 PROTEIN"/>
    <property type="match status" value="1"/>
</dbReference>
<feature type="compositionally biased region" description="Low complexity" evidence="1">
    <location>
        <begin position="126"/>
        <end position="138"/>
    </location>
</feature>
<organism evidence="2 3">
    <name type="scientific">Sphagnum troendelagicum</name>
    <dbReference type="NCBI Taxonomy" id="128251"/>
    <lineage>
        <taxon>Eukaryota</taxon>
        <taxon>Viridiplantae</taxon>
        <taxon>Streptophyta</taxon>
        <taxon>Embryophyta</taxon>
        <taxon>Bryophyta</taxon>
        <taxon>Sphagnophytina</taxon>
        <taxon>Sphagnopsida</taxon>
        <taxon>Sphagnales</taxon>
        <taxon>Sphagnaceae</taxon>
        <taxon>Sphagnum</taxon>
    </lineage>
</organism>
<sequence length="288" mass="31208">MASTMMLFSCTLRPCSSSSIFFFFSSLPRSAAIVPFSSISCAAPCSSSRSSTWQQTCSSNNPGGGEGGVTVSSSHLTRTRNSLQRKRRTRTHHRMLFATTQEERFLENGDESPPPLVITDLRELSESPSTEAASASDAEGTRQAQDTQAEEEENEGGGGVGPSVEEAKEVAGILRPGTKTVPLNKGRGAKVADFLMVYGGLLDRPFGSGAMIAATGDVVIERVQQEIESLRGIEGVNEQILFEILRFLRLLEMDLKLVGAAKQESTLFQRLEQAKKHCREALLLANSF</sequence>
<dbReference type="EMBL" id="OZ019911">
    <property type="protein sequence ID" value="CAK9213369.1"/>
    <property type="molecule type" value="Genomic_DNA"/>
</dbReference>
<reference evidence="2" key="1">
    <citation type="submission" date="2024-02" db="EMBL/GenBank/DDBJ databases">
        <authorList>
            <consortium name="ELIXIR-Norway"/>
            <consortium name="Elixir Norway"/>
        </authorList>
    </citation>
    <scope>NUCLEOTIDE SEQUENCE</scope>
</reference>
<evidence type="ECO:0008006" key="4">
    <source>
        <dbReference type="Google" id="ProtNLM"/>
    </source>
</evidence>
<keyword evidence="3" id="KW-1185">Reference proteome</keyword>